<evidence type="ECO:0000256" key="3">
    <source>
        <dbReference type="ARBA" id="ARBA00023002"/>
    </source>
</evidence>
<dbReference type="GO" id="GO:0005886">
    <property type="term" value="C:plasma membrane"/>
    <property type="evidence" value="ECO:0007669"/>
    <property type="project" value="TreeGrafter"/>
</dbReference>
<dbReference type="PROSITE" id="PS51379">
    <property type="entry name" value="4FE4S_FER_2"/>
    <property type="match status" value="1"/>
</dbReference>
<dbReference type="AlphaFoldDB" id="A0A2L2XGH1"/>
<dbReference type="InterPro" id="IPR017896">
    <property type="entry name" value="4Fe4S_Fe-S-bd"/>
</dbReference>
<keyword evidence="4" id="KW-0408">Iron</keyword>
<evidence type="ECO:0000256" key="2">
    <source>
        <dbReference type="ARBA" id="ARBA00022723"/>
    </source>
</evidence>
<evidence type="ECO:0000259" key="6">
    <source>
        <dbReference type="PROSITE" id="PS51379"/>
    </source>
</evidence>
<dbReference type="InterPro" id="IPR009051">
    <property type="entry name" value="Helical_ferredxn"/>
</dbReference>
<reference evidence="8" key="1">
    <citation type="submission" date="2018-02" db="EMBL/GenBank/DDBJ databases">
        <title>Genome sequence of Desulfocucumis palustris strain NAW-5.</title>
        <authorList>
            <person name="Watanabe M."/>
            <person name="Kojima H."/>
            <person name="Fukui M."/>
        </authorList>
    </citation>
    <scope>NUCLEOTIDE SEQUENCE [LARGE SCALE GENOMIC DNA]</scope>
    <source>
        <strain evidence="8">NAW-5</strain>
    </source>
</reference>
<feature type="domain" description="4Fe-4S ferredoxin-type" evidence="6">
    <location>
        <begin position="20"/>
        <end position="51"/>
    </location>
</feature>
<evidence type="ECO:0000256" key="1">
    <source>
        <dbReference type="ARBA" id="ARBA00022485"/>
    </source>
</evidence>
<dbReference type="InterPro" id="IPR017900">
    <property type="entry name" value="4Fe4S_Fe_S_CS"/>
</dbReference>
<evidence type="ECO:0000256" key="4">
    <source>
        <dbReference type="ARBA" id="ARBA00023004"/>
    </source>
</evidence>
<keyword evidence="8" id="KW-1185">Reference proteome</keyword>
<dbReference type="RefSeq" id="WP_104373315.1">
    <property type="nucleotide sequence ID" value="NZ_BFAV01000157.1"/>
</dbReference>
<dbReference type="PANTHER" id="PTHR43255">
    <property type="entry name" value="IRON-SULFUR-BINDING OXIDOREDUCTASE FADF-RELATED-RELATED"/>
    <property type="match status" value="1"/>
</dbReference>
<gene>
    <name evidence="7" type="ORF">DCCM_4353</name>
</gene>
<dbReference type="GO" id="GO:0016491">
    <property type="term" value="F:oxidoreductase activity"/>
    <property type="evidence" value="ECO:0007669"/>
    <property type="project" value="UniProtKB-KW"/>
</dbReference>
<dbReference type="InterPro" id="IPR051460">
    <property type="entry name" value="HdrC_iron-sulfur_subunit"/>
</dbReference>
<dbReference type="SUPFAM" id="SSF46548">
    <property type="entry name" value="alpha-helical ferredoxin"/>
    <property type="match status" value="1"/>
</dbReference>
<accession>A0A2L2XGH1</accession>
<organism evidence="7 8">
    <name type="scientific">Desulfocucumis palustris</name>
    <dbReference type="NCBI Taxonomy" id="1898651"/>
    <lineage>
        <taxon>Bacteria</taxon>
        <taxon>Bacillati</taxon>
        <taxon>Bacillota</taxon>
        <taxon>Clostridia</taxon>
        <taxon>Eubacteriales</taxon>
        <taxon>Desulfocucumaceae</taxon>
        <taxon>Desulfocucumis</taxon>
    </lineage>
</organism>
<evidence type="ECO:0000313" key="7">
    <source>
        <dbReference type="EMBL" id="GBF35230.1"/>
    </source>
</evidence>
<protein>
    <submittedName>
        <fullName evidence="7">CoB--CoM heterodisulfide reductase subunit C</fullName>
    </submittedName>
</protein>
<keyword evidence="1" id="KW-0004">4Fe-4S</keyword>
<dbReference type="GO" id="GO:0051539">
    <property type="term" value="F:4 iron, 4 sulfur cluster binding"/>
    <property type="evidence" value="ECO:0007669"/>
    <property type="project" value="UniProtKB-KW"/>
</dbReference>
<dbReference type="GO" id="GO:0046872">
    <property type="term" value="F:metal ion binding"/>
    <property type="evidence" value="ECO:0007669"/>
    <property type="project" value="UniProtKB-KW"/>
</dbReference>
<proteinExistence type="predicted"/>
<dbReference type="PANTHER" id="PTHR43255:SF1">
    <property type="entry name" value="IRON-SULFUR-BINDING OXIDOREDUCTASE FADF-RELATED"/>
    <property type="match status" value="1"/>
</dbReference>
<dbReference type="Gene3D" id="1.10.1060.10">
    <property type="entry name" value="Alpha-helical ferredoxin"/>
    <property type="match status" value="1"/>
</dbReference>
<comment type="caution">
    <text evidence="7">The sequence shown here is derived from an EMBL/GenBank/DDBJ whole genome shotgun (WGS) entry which is preliminary data.</text>
</comment>
<evidence type="ECO:0000256" key="5">
    <source>
        <dbReference type="ARBA" id="ARBA00023014"/>
    </source>
</evidence>
<name>A0A2L2XGH1_9FIRM</name>
<keyword evidence="2" id="KW-0479">Metal-binding</keyword>
<dbReference type="EMBL" id="BFAV01000157">
    <property type="protein sequence ID" value="GBF35230.1"/>
    <property type="molecule type" value="Genomic_DNA"/>
</dbReference>
<dbReference type="Pfam" id="PF13534">
    <property type="entry name" value="Fer4_17"/>
    <property type="match status" value="1"/>
</dbReference>
<sequence length="192" mass="21718">METVSLNGLMESRDFTDRVCRESGQPAGNCYQCGKCTAGCPLAGTMDIPPNRVMRMVQLGLKDRLLNSQTIWICAFCSTCTVRCPRGLDPARVMESLRIMARREGTALKGRGKKVHIFNDNFLDSVKRFGRMFELGTMVGYNLKCGTPFKDGDTGLIMFLQGKLKFLPEKPREMDEISRIFEEVQRMEAEQK</sequence>
<dbReference type="PROSITE" id="PS00198">
    <property type="entry name" value="4FE4S_FER_1"/>
    <property type="match status" value="1"/>
</dbReference>
<keyword evidence="3" id="KW-0560">Oxidoreductase</keyword>
<keyword evidence="5" id="KW-0411">Iron-sulfur</keyword>
<dbReference type="Proteomes" id="UP000239549">
    <property type="component" value="Unassembled WGS sequence"/>
</dbReference>
<dbReference type="OrthoDB" id="9794954at2"/>
<evidence type="ECO:0000313" key="8">
    <source>
        <dbReference type="Proteomes" id="UP000239549"/>
    </source>
</evidence>